<dbReference type="SUPFAM" id="SSF55729">
    <property type="entry name" value="Acyl-CoA N-acyltransferases (Nat)"/>
    <property type="match status" value="1"/>
</dbReference>
<dbReference type="Gene3D" id="3.40.630.30">
    <property type="match status" value="1"/>
</dbReference>
<comment type="caution">
    <text evidence="7">The sequence shown here is derived from an EMBL/GenBank/DDBJ whole genome shotgun (WGS) entry which is preliminary data.</text>
</comment>
<dbReference type="InterPro" id="IPR000182">
    <property type="entry name" value="GNAT_dom"/>
</dbReference>
<keyword evidence="2" id="KW-1277">Toxin-antitoxin system</keyword>
<evidence type="ECO:0000259" key="6">
    <source>
        <dbReference type="PROSITE" id="PS51186"/>
    </source>
</evidence>
<dbReference type="PROSITE" id="PS51186">
    <property type="entry name" value="GNAT"/>
    <property type="match status" value="1"/>
</dbReference>
<keyword evidence="4" id="KW-0012">Acyltransferase</keyword>
<dbReference type="InterPro" id="IPR016181">
    <property type="entry name" value="Acyl_CoA_acyltransferase"/>
</dbReference>
<evidence type="ECO:0000256" key="3">
    <source>
        <dbReference type="ARBA" id="ARBA00022679"/>
    </source>
</evidence>
<reference evidence="7 8" key="1">
    <citation type="submission" date="2014-02" db="EMBL/GenBank/DDBJ databases">
        <title>The small core and large imbalanced accessory genome model reveals a collaborative survival strategy of Sorangium cellulosum strains in nature.</title>
        <authorList>
            <person name="Han K."/>
            <person name="Peng R."/>
            <person name="Blom J."/>
            <person name="Li Y.-Z."/>
        </authorList>
    </citation>
    <scope>NUCLEOTIDE SEQUENCE [LARGE SCALE GENOMIC DNA]</scope>
    <source>
        <strain evidence="7 8">So0157-18</strain>
    </source>
</reference>
<evidence type="ECO:0000313" key="8">
    <source>
        <dbReference type="Proteomes" id="UP000075604"/>
    </source>
</evidence>
<proteinExistence type="predicted"/>
<evidence type="ECO:0000256" key="1">
    <source>
        <dbReference type="ARBA" id="ARBA00022491"/>
    </source>
</evidence>
<dbReference type="GO" id="GO:0016747">
    <property type="term" value="F:acyltransferase activity, transferring groups other than amino-acyl groups"/>
    <property type="evidence" value="ECO:0007669"/>
    <property type="project" value="InterPro"/>
</dbReference>
<dbReference type="PANTHER" id="PTHR36449:SF1">
    <property type="entry name" value="ACETYLTRANSFERASE"/>
    <property type="match status" value="1"/>
</dbReference>
<accession>A0A150PWS0</accession>
<evidence type="ECO:0000256" key="4">
    <source>
        <dbReference type="ARBA" id="ARBA00023315"/>
    </source>
</evidence>
<sequence>MALRIEALSRSHRALLADFQNQHASLVEYLKRFALRHAEKDMLARTYLAIDEVSGETRLGGYFSLSVVSVERATVTALPELDRLPRFPVPGVLLARLAVDARVQGQGLGRYLFEEALGLTLQLAHTGPVAFRLFVTDAIDARAARFYERFGLVRLGDEFPCRMVLDLRSLLTIGAPR</sequence>
<gene>
    <name evidence="7" type="ORF">BE04_33820</name>
</gene>
<keyword evidence="1" id="KW-0678">Repressor</keyword>
<dbReference type="Proteomes" id="UP000075604">
    <property type="component" value="Unassembled WGS sequence"/>
</dbReference>
<feature type="domain" description="N-acetyltransferase" evidence="6">
    <location>
        <begin position="25"/>
        <end position="168"/>
    </location>
</feature>
<evidence type="ECO:0000256" key="5">
    <source>
        <dbReference type="ARBA" id="ARBA00049880"/>
    </source>
</evidence>
<dbReference type="AlphaFoldDB" id="A0A150PWS0"/>
<dbReference type="EMBL" id="JELX01001046">
    <property type="protein sequence ID" value="KYF60154.1"/>
    <property type="molecule type" value="Genomic_DNA"/>
</dbReference>
<protein>
    <recommendedName>
        <fullName evidence="6">N-acetyltransferase domain-containing protein</fullName>
    </recommendedName>
</protein>
<name>A0A150PWS0_SORCE</name>
<evidence type="ECO:0000313" key="7">
    <source>
        <dbReference type="EMBL" id="KYF60154.1"/>
    </source>
</evidence>
<dbReference type="PANTHER" id="PTHR36449">
    <property type="entry name" value="ACETYLTRANSFERASE-RELATED"/>
    <property type="match status" value="1"/>
</dbReference>
<keyword evidence="3" id="KW-0808">Transferase</keyword>
<dbReference type="Pfam" id="PF13508">
    <property type="entry name" value="Acetyltransf_7"/>
    <property type="match status" value="1"/>
</dbReference>
<evidence type="ECO:0000256" key="2">
    <source>
        <dbReference type="ARBA" id="ARBA00022649"/>
    </source>
</evidence>
<organism evidence="7 8">
    <name type="scientific">Sorangium cellulosum</name>
    <name type="common">Polyangium cellulosum</name>
    <dbReference type="NCBI Taxonomy" id="56"/>
    <lineage>
        <taxon>Bacteria</taxon>
        <taxon>Pseudomonadati</taxon>
        <taxon>Myxococcota</taxon>
        <taxon>Polyangia</taxon>
        <taxon>Polyangiales</taxon>
        <taxon>Polyangiaceae</taxon>
        <taxon>Sorangium</taxon>
    </lineage>
</organism>
<comment type="catalytic activity">
    <reaction evidence="5">
        <text>glycyl-tRNA(Gly) + acetyl-CoA = N-acetylglycyl-tRNA(Gly) + CoA + H(+)</text>
        <dbReference type="Rhea" id="RHEA:81867"/>
        <dbReference type="Rhea" id="RHEA-COMP:9683"/>
        <dbReference type="Rhea" id="RHEA-COMP:19766"/>
        <dbReference type="ChEBI" id="CHEBI:15378"/>
        <dbReference type="ChEBI" id="CHEBI:57287"/>
        <dbReference type="ChEBI" id="CHEBI:57288"/>
        <dbReference type="ChEBI" id="CHEBI:78522"/>
        <dbReference type="ChEBI" id="CHEBI:232036"/>
    </reaction>
</comment>